<evidence type="ECO:0000313" key="5">
    <source>
        <dbReference type="EMBL" id="GAA4974220.1"/>
    </source>
</evidence>
<dbReference type="CDD" id="cd14748">
    <property type="entry name" value="PBP2_UgpB"/>
    <property type="match status" value="1"/>
</dbReference>
<dbReference type="PROSITE" id="PS51257">
    <property type="entry name" value="PROKAR_LIPOPROTEIN"/>
    <property type="match status" value="1"/>
</dbReference>
<reference evidence="6" key="1">
    <citation type="journal article" date="2019" name="Int. J. Syst. Evol. Microbiol.">
        <title>The Global Catalogue of Microorganisms (GCM) 10K type strain sequencing project: providing services to taxonomists for standard genome sequencing and annotation.</title>
        <authorList>
            <consortium name="The Broad Institute Genomics Platform"/>
            <consortium name="The Broad Institute Genome Sequencing Center for Infectious Disease"/>
            <person name="Wu L."/>
            <person name="Ma J."/>
        </authorList>
    </citation>
    <scope>NUCLEOTIDE SEQUENCE [LARGE SCALE GENOMIC DNA]</scope>
    <source>
        <strain evidence="6">JCM 18126</strain>
    </source>
</reference>
<dbReference type="PANTHER" id="PTHR30061">
    <property type="entry name" value="MALTOSE-BINDING PERIPLASMIC PROTEIN"/>
    <property type="match status" value="1"/>
</dbReference>
<evidence type="ECO:0000256" key="3">
    <source>
        <dbReference type="ARBA" id="ARBA00022729"/>
    </source>
</evidence>
<dbReference type="InterPro" id="IPR006059">
    <property type="entry name" value="SBP"/>
</dbReference>
<feature type="signal peptide" evidence="4">
    <location>
        <begin position="1"/>
        <end position="20"/>
    </location>
</feature>
<feature type="chain" id="PRO_5046022315" evidence="4">
    <location>
        <begin position="21"/>
        <end position="406"/>
    </location>
</feature>
<proteinExistence type="inferred from homology"/>
<keyword evidence="6" id="KW-1185">Reference proteome</keyword>
<keyword evidence="2" id="KW-0813">Transport</keyword>
<dbReference type="Gene3D" id="3.40.190.10">
    <property type="entry name" value="Periplasmic binding protein-like II"/>
    <property type="match status" value="2"/>
</dbReference>
<sequence>MQRRTTAAAVALLAPLALVACGGGDDTAADATGEVTSLTVQDYYNNEPDNTVYQEALEACGQQVGVSIERTSVPGDSLIAKVLQQSSSRTLPDILMLDNPDLQQIAASGALAPLGDFGLSAEGYAEGVVDASTYDGELYGLQPVTNTIALYYNEDVLAQAGVRPPTTWEELKTAAAALTQGDRYGIAFSGINTYEGTWQFLPFMWSNGGSETEIASPENAEALQLWVDLVRSGSASEAVVGWAQADVNDQFKAGNAAMMINGPWQNPTLNETAGLNYGIAPIPVPQAGDEAVAPLGGETWTIPQTGDEARQAAAAEVVECLTSDENQLALAEKRFTVPTKTAVAERYGQQVPEMQAFVDMVPTLRARTGELGEEWPEAATKIYTGVQTALTGGAEPLAALQQAENG</sequence>
<dbReference type="Pfam" id="PF13416">
    <property type="entry name" value="SBP_bac_8"/>
    <property type="match status" value="1"/>
</dbReference>
<evidence type="ECO:0000313" key="6">
    <source>
        <dbReference type="Proteomes" id="UP001501195"/>
    </source>
</evidence>
<dbReference type="EMBL" id="BAABIL010000186">
    <property type="protein sequence ID" value="GAA4974220.1"/>
    <property type="molecule type" value="Genomic_DNA"/>
</dbReference>
<gene>
    <name evidence="5" type="ORF">GCM10023225_14320</name>
</gene>
<protein>
    <submittedName>
        <fullName evidence="5">Sugar ABC transporter substrate-binding protein</fullName>
    </submittedName>
</protein>
<name>A0ABP9HM63_9ACTN</name>
<evidence type="ECO:0000256" key="2">
    <source>
        <dbReference type="ARBA" id="ARBA00022448"/>
    </source>
</evidence>
<keyword evidence="3 4" id="KW-0732">Signal</keyword>
<comment type="similarity">
    <text evidence="1">Belongs to the bacterial solute-binding protein 1 family.</text>
</comment>
<evidence type="ECO:0000256" key="1">
    <source>
        <dbReference type="ARBA" id="ARBA00008520"/>
    </source>
</evidence>
<dbReference type="PANTHER" id="PTHR30061:SF50">
    <property type="entry name" value="MALTOSE_MALTODEXTRIN-BINDING PERIPLASMIC PROTEIN"/>
    <property type="match status" value="1"/>
</dbReference>
<comment type="caution">
    <text evidence="5">The sequence shown here is derived from an EMBL/GenBank/DDBJ whole genome shotgun (WGS) entry which is preliminary data.</text>
</comment>
<dbReference type="Proteomes" id="UP001501195">
    <property type="component" value="Unassembled WGS sequence"/>
</dbReference>
<accession>A0ABP9HM63</accession>
<evidence type="ECO:0000256" key="4">
    <source>
        <dbReference type="SAM" id="SignalP"/>
    </source>
</evidence>
<organism evidence="5 6">
    <name type="scientific">Kineococcus glutinatus</name>
    <dbReference type="NCBI Taxonomy" id="1070872"/>
    <lineage>
        <taxon>Bacteria</taxon>
        <taxon>Bacillati</taxon>
        <taxon>Actinomycetota</taxon>
        <taxon>Actinomycetes</taxon>
        <taxon>Kineosporiales</taxon>
        <taxon>Kineosporiaceae</taxon>
        <taxon>Kineococcus</taxon>
    </lineage>
</organism>
<dbReference type="SUPFAM" id="SSF53850">
    <property type="entry name" value="Periplasmic binding protein-like II"/>
    <property type="match status" value="1"/>
</dbReference>